<protein>
    <submittedName>
        <fullName evidence="2">GK20521</fullName>
    </submittedName>
</protein>
<evidence type="ECO:0000313" key="2">
    <source>
        <dbReference type="EMBL" id="EDW79519.1"/>
    </source>
</evidence>
<reference evidence="2 3" key="1">
    <citation type="journal article" date="2007" name="Nature">
        <title>Evolution of genes and genomes on the Drosophila phylogeny.</title>
        <authorList>
            <consortium name="Drosophila 12 Genomes Consortium"/>
            <person name="Clark A.G."/>
            <person name="Eisen M.B."/>
            <person name="Smith D.R."/>
            <person name="Bergman C.M."/>
            <person name="Oliver B."/>
            <person name="Markow T.A."/>
            <person name="Kaufman T.C."/>
            <person name="Kellis M."/>
            <person name="Gelbart W."/>
            <person name="Iyer V.N."/>
            <person name="Pollard D.A."/>
            <person name="Sackton T.B."/>
            <person name="Larracuente A.M."/>
            <person name="Singh N.D."/>
            <person name="Abad J.P."/>
            <person name="Abt D.N."/>
            <person name="Adryan B."/>
            <person name="Aguade M."/>
            <person name="Akashi H."/>
            <person name="Anderson W.W."/>
            <person name="Aquadro C.F."/>
            <person name="Ardell D.H."/>
            <person name="Arguello R."/>
            <person name="Artieri C.G."/>
            <person name="Barbash D.A."/>
            <person name="Barker D."/>
            <person name="Barsanti P."/>
            <person name="Batterham P."/>
            <person name="Batzoglou S."/>
            <person name="Begun D."/>
            <person name="Bhutkar A."/>
            <person name="Blanco E."/>
            <person name="Bosak S.A."/>
            <person name="Bradley R.K."/>
            <person name="Brand A.D."/>
            <person name="Brent M.R."/>
            <person name="Brooks A.N."/>
            <person name="Brown R.H."/>
            <person name="Butlin R.K."/>
            <person name="Caggese C."/>
            <person name="Calvi B.R."/>
            <person name="Bernardo de Carvalho A."/>
            <person name="Caspi A."/>
            <person name="Castrezana S."/>
            <person name="Celniker S.E."/>
            <person name="Chang J.L."/>
            <person name="Chapple C."/>
            <person name="Chatterji S."/>
            <person name="Chinwalla A."/>
            <person name="Civetta A."/>
            <person name="Clifton S.W."/>
            <person name="Comeron J.M."/>
            <person name="Costello J.C."/>
            <person name="Coyne J.A."/>
            <person name="Daub J."/>
            <person name="David R.G."/>
            <person name="Delcher A.L."/>
            <person name="Delehaunty K."/>
            <person name="Do C.B."/>
            <person name="Ebling H."/>
            <person name="Edwards K."/>
            <person name="Eickbush T."/>
            <person name="Evans J.D."/>
            <person name="Filipski A."/>
            <person name="Findeiss S."/>
            <person name="Freyhult E."/>
            <person name="Fulton L."/>
            <person name="Fulton R."/>
            <person name="Garcia A.C."/>
            <person name="Gardiner A."/>
            <person name="Garfield D.A."/>
            <person name="Garvin B.E."/>
            <person name="Gibson G."/>
            <person name="Gilbert D."/>
            <person name="Gnerre S."/>
            <person name="Godfrey J."/>
            <person name="Good R."/>
            <person name="Gotea V."/>
            <person name="Gravely B."/>
            <person name="Greenberg A.J."/>
            <person name="Griffiths-Jones S."/>
            <person name="Gross S."/>
            <person name="Guigo R."/>
            <person name="Gustafson E.A."/>
            <person name="Haerty W."/>
            <person name="Hahn M.W."/>
            <person name="Halligan D.L."/>
            <person name="Halpern A.L."/>
            <person name="Halter G.M."/>
            <person name="Han M.V."/>
            <person name="Heger A."/>
            <person name="Hillier L."/>
            <person name="Hinrichs A.S."/>
            <person name="Holmes I."/>
            <person name="Hoskins R.A."/>
            <person name="Hubisz M.J."/>
            <person name="Hultmark D."/>
            <person name="Huntley M.A."/>
            <person name="Jaffe D.B."/>
            <person name="Jagadeeshan S."/>
            <person name="Jeck W.R."/>
            <person name="Johnson J."/>
            <person name="Jones C.D."/>
            <person name="Jordan W.C."/>
            <person name="Karpen G.H."/>
            <person name="Kataoka E."/>
            <person name="Keightley P.D."/>
            <person name="Kheradpour P."/>
            <person name="Kirkness E.F."/>
            <person name="Koerich L.B."/>
            <person name="Kristiansen K."/>
            <person name="Kudrna D."/>
            <person name="Kulathinal R.J."/>
            <person name="Kumar S."/>
            <person name="Kwok R."/>
            <person name="Lander E."/>
            <person name="Langley C.H."/>
            <person name="Lapoint R."/>
            <person name="Lazzaro B.P."/>
            <person name="Lee S.J."/>
            <person name="Levesque L."/>
            <person name="Li R."/>
            <person name="Lin C.F."/>
            <person name="Lin M.F."/>
            <person name="Lindblad-Toh K."/>
            <person name="Llopart A."/>
            <person name="Long M."/>
            <person name="Low L."/>
            <person name="Lozovsky E."/>
            <person name="Lu J."/>
            <person name="Luo M."/>
            <person name="Machado C.A."/>
            <person name="Makalowski W."/>
            <person name="Marzo M."/>
            <person name="Matsuda M."/>
            <person name="Matzkin L."/>
            <person name="McAllister B."/>
            <person name="McBride C.S."/>
            <person name="McKernan B."/>
            <person name="McKernan K."/>
            <person name="Mendez-Lago M."/>
            <person name="Minx P."/>
            <person name="Mollenhauer M.U."/>
            <person name="Montooth K."/>
            <person name="Mount S.M."/>
            <person name="Mu X."/>
            <person name="Myers E."/>
            <person name="Negre B."/>
            <person name="Newfeld S."/>
            <person name="Nielsen R."/>
            <person name="Noor M.A."/>
            <person name="O'Grady P."/>
            <person name="Pachter L."/>
            <person name="Papaceit M."/>
            <person name="Parisi M.J."/>
            <person name="Parisi M."/>
            <person name="Parts L."/>
            <person name="Pedersen J.S."/>
            <person name="Pesole G."/>
            <person name="Phillippy A.M."/>
            <person name="Ponting C.P."/>
            <person name="Pop M."/>
            <person name="Porcelli D."/>
            <person name="Powell J.R."/>
            <person name="Prohaska S."/>
            <person name="Pruitt K."/>
            <person name="Puig M."/>
            <person name="Quesneville H."/>
            <person name="Ram K.R."/>
            <person name="Rand D."/>
            <person name="Rasmussen M.D."/>
            <person name="Reed L.K."/>
            <person name="Reenan R."/>
            <person name="Reily A."/>
            <person name="Remington K.A."/>
            <person name="Rieger T.T."/>
            <person name="Ritchie M.G."/>
            <person name="Robin C."/>
            <person name="Rogers Y.H."/>
            <person name="Rohde C."/>
            <person name="Rozas J."/>
            <person name="Rubenfield M.J."/>
            <person name="Ruiz A."/>
            <person name="Russo S."/>
            <person name="Salzberg S.L."/>
            <person name="Sanchez-Gracia A."/>
            <person name="Saranga D.J."/>
            <person name="Sato H."/>
            <person name="Schaeffer S.W."/>
            <person name="Schatz M.C."/>
            <person name="Schlenke T."/>
            <person name="Schwartz R."/>
            <person name="Segarra C."/>
            <person name="Singh R.S."/>
            <person name="Sirot L."/>
            <person name="Sirota M."/>
            <person name="Sisneros N.B."/>
            <person name="Smith C.D."/>
            <person name="Smith T.F."/>
            <person name="Spieth J."/>
            <person name="Stage D.E."/>
            <person name="Stark A."/>
            <person name="Stephan W."/>
            <person name="Strausberg R.L."/>
            <person name="Strempel S."/>
            <person name="Sturgill D."/>
            <person name="Sutton G."/>
            <person name="Sutton G.G."/>
            <person name="Tao W."/>
            <person name="Teichmann S."/>
            <person name="Tobari Y.N."/>
            <person name="Tomimura Y."/>
            <person name="Tsolas J.M."/>
            <person name="Valente V.L."/>
            <person name="Venter E."/>
            <person name="Venter J.C."/>
            <person name="Vicario S."/>
            <person name="Vieira F.G."/>
            <person name="Vilella A.J."/>
            <person name="Villasante A."/>
            <person name="Walenz B."/>
            <person name="Wang J."/>
            <person name="Wasserman M."/>
            <person name="Watts T."/>
            <person name="Wilson D."/>
            <person name="Wilson R.K."/>
            <person name="Wing R.A."/>
            <person name="Wolfner M.F."/>
            <person name="Wong A."/>
            <person name="Wong G.K."/>
            <person name="Wu C.I."/>
            <person name="Wu G."/>
            <person name="Yamamoto D."/>
            <person name="Yang H.P."/>
            <person name="Yang S.P."/>
            <person name="Yorke J.A."/>
            <person name="Yoshida K."/>
            <person name="Zdobnov E."/>
            <person name="Zhang P."/>
            <person name="Zhang Y."/>
            <person name="Zimin A.V."/>
            <person name="Baldwin J."/>
            <person name="Abdouelleil A."/>
            <person name="Abdulkadir J."/>
            <person name="Abebe A."/>
            <person name="Abera B."/>
            <person name="Abreu J."/>
            <person name="Acer S.C."/>
            <person name="Aftuck L."/>
            <person name="Alexander A."/>
            <person name="An P."/>
            <person name="Anderson E."/>
            <person name="Anderson S."/>
            <person name="Arachi H."/>
            <person name="Azer M."/>
            <person name="Bachantsang P."/>
            <person name="Barry A."/>
            <person name="Bayul T."/>
            <person name="Berlin A."/>
            <person name="Bessette D."/>
            <person name="Bloom T."/>
            <person name="Blye J."/>
            <person name="Boguslavskiy L."/>
            <person name="Bonnet C."/>
            <person name="Boukhgalter B."/>
            <person name="Bourzgui I."/>
            <person name="Brown A."/>
            <person name="Cahill P."/>
            <person name="Channer S."/>
            <person name="Cheshatsang Y."/>
            <person name="Chuda L."/>
            <person name="Citroen M."/>
            <person name="Collymore A."/>
            <person name="Cooke P."/>
            <person name="Costello M."/>
            <person name="D'Aco K."/>
            <person name="Daza R."/>
            <person name="De Haan G."/>
            <person name="DeGray S."/>
            <person name="DeMaso C."/>
            <person name="Dhargay N."/>
            <person name="Dooley K."/>
            <person name="Dooley E."/>
            <person name="Doricent M."/>
            <person name="Dorje P."/>
            <person name="Dorjee K."/>
            <person name="Dupes A."/>
            <person name="Elong R."/>
            <person name="Falk J."/>
            <person name="Farina A."/>
            <person name="Faro S."/>
            <person name="Ferguson D."/>
            <person name="Fisher S."/>
            <person name="Foley C.D."/>
            <person name="Franke A."/>
            <person name="Friedrich D."/>
            <person name="Gadbois L."/>
            <person name="Gearin G."/>
            <person name="Gearin C.R."/>
            <person name="Giannoukos G."/>
            <person name="Goode T."/>
            <person name="Graham J."/>
            <person name="Grandbois E."/>
            <person name="Grewal S."/>
            <person name="Gyaltsen K."/>
            <person name="Hafez N."/>
            <person name="Hagos B."/>
            <person name="Hall J."/>
            <person name="Henson C."/>
            <person name="Hollinger A."/>
            <person name="Honan T."/>
            <person name="Huard M.D."/>
            <person name="Hughes L."/>
            <person name="Hurhula B."/>
            <person name="Husby M.E."/>
            <person name="Kamat A."/>
            <person name="Kanga B."/>
            <person name="Kashin S."/>
            <person name="Khazanovich D."/>
            <person name="Kisner P."/>
            <person name="Lance K."/>
            <person name="Lara M."/>
            <person name="Lee W."/>
            <person name="Lennon N."/>
            <person name="Letendre F."/>
            <person name="LeVine R."/>
            <person name="Lipovsky A."/>
            <person name="Liu X."/>
            <person name="Liu J."/>
            <person name="Liu S."/>
            <person name="Lokyitsang T."/>
            <person name="Lokyitsang Y."/>
            <person name="Lubonja R."/>
            <person name="Lui A."/>
            <person name="MacDonald P."/>
            <person name="Magnisalis V."/>
            <person name="Maru K."/>
            <person name="Matthews C."/>
            <person name="McCusker W."/>
            <person name="McDonough S."/>
            <person name="Mehta T."/>
            <person name="Meldrim J."/>
            <person name="Meneus L."/>
            <person name="Mihai O."/>
            <person name="Mihalev A."/>
            <person name="Mihova T."/>
            <person name="Mittelman R."/>
            <person name="Mlenga V."/>
            <person name="Montmayeur A."/>
            <person name="Mulrain L."/>
            <person name="Navidi A."/>
            <person name="Naylor J."/>
            <person name="Negash T."/>
            <person name="Nguyen T."/>
            <person name="Nguyen N."/>
            <person name="Nicol R."/>
            <person name="Norbu C."/>
            <person name="Norbu N."/>
            <person name="Novod N."/>
            <person name="O'Neill B."/>
            <person name="Osman S."/>
            <person name="Markiewicz E."/>
            <person name="Oyono O.L."/>
            <person name="Patti C."/>
            <person name="Phunkhang P."/>
            <person name="Pierre F."/>
            <person name="Priest M."/>
            <person name="Raghuraman S."/>
            <person name="Rege F."/>
            <person name="Reyes R."/>
            <person name="Rise C."/>
            <person name="Rogov P."/>
            <person name="Ross K."/>
            <person name="Ryan E."/>
            <person name="Settipalli S."/>
            <person name="Shea T."/>
            <person name="Sherpa N."/>
            <person name="Shi L."/>
            <person name="Shih D."/>
            <person name="Sparrow T."/>
            <person name="Spaulding J."/>
            <person name="Stalker J."/>
            <person name="Stange-Thomann N."/>
            <person name="Stavropoulos S."/>
            <person name="Stone C."/>
            <person name="Strader C."/>
            <person name="Tesfaye S."/>
            <person name="Thomson T."/>
            <person name="Thoulutsang Y."/>
            <person name="Thoulutsang D."/>
            <person name="Topham K."/>
            <person name="Topping I."/>
            <person name="Tsamla T."/>
            <person name="Vassiliev H."/>
            <person name="Vo A."/>
            <person name="Wangchuk T."/>
            <person name="Wangdi T."/>
            <person name="Weiand M."/>
            <person name="Wilkinson J."/>
            <person name="Wilson A."/>
            <person name="Yadav S."/>
            <person name="Young G."/>
            <person name="Yu Q."/>
            <person name="Zembek L."/>
            <person name="Zhong D."/>
            <person name="Zimmer A."/>
            <person name="Zwirko Z."/>
            <person name="Jaffe D.B."/>
            <person name="Alvarez P."/>
            <person name="Brockman W."/>
            <person name="Butler J."/>
            <person name="Chin C."/>
            <person name="Gnerre S."/>
            <person name="Grabherr M."/>
            <person name="Kleber M."/>
            <person name="Mauceli E."/>
            <person name="MacCallum I."/>
        </authorList>
    </citation>
    <scope>NUCLEOTIDE SEQUENCE [LARGE SCALE GENOMIC DNA]</scope>
    <source>
        <strain evidence="3">Tucson 14030-0811.24</strain>
    </source>
</reference>
<evidence type="ECO:0000313" key="3">
    <source>
        <dbReference type="Proteomes" id="UP000007798"/>
    </source>
</evidence>
<accession>B4N580</accession>
<dbReference type="InParanoid" id="B4N580"/>
<proteinExistence type="predicted"/>
<keyword evidence="3" id="KW-1185">Reference proteome</keyword>
<dbReference type="EMBL" id="CH964101">
    <property type="protein sequence ID" value="EDW79519.1"/>
    <property type="molecule type" value="Genomic_DNA"/>
</dbReference>
<name>B4N580_DROWI</name>
<organism evidence="3">
    <name type="scientific">Drosophila willistoni</name>
    <name type="common">Fruit fly</name>
    <dbReference type="NCBI Taxonomy" id="7260"/>
    <lineage>
        <taxon>Eukaryota</taxon>
        <taxon>Metazoa</taxon>
        <taxon>Ecdysozoa</taxon>
        <taxon>Arthropoda</taxon>
        <taxon>Hexapoda</taxon>
        <taxon>Insecta</taxon>
        <taxon>Pterygota</taxon>
        <taxon>Neoptera</taxon>
        <taxon>Endopterygota</taxon>
        <taxon>Diptera</taxon>
        <taxon>Brachycera</taxon>
        <taxon>Muscomorpha</taxon>
        <taxon>Ephydroidea</taxon>
        <taxon>Drosophilidae</taxon>
        <taxon>Drosophila</taxon>
        <taxon>Sophophora</taxon>
    </lineage>
</organism>
<sequence length="73" mass="7864">MPNSVKNTQLEGGFTETCRCINKTVLKYNALTMGNDNNEAGYAEDDDDDDDNDAAAAVTGDELSKLQAAIDFD</sequence>
<dbReference type="HOGENOM" id="CLU_2707477_0_0_1"/>
<dbReference type="AlphaFoldDB" id="B4N580"/>
<feature type="compositionally biased region" description="Acidic residues" evidence="1">
    <location>
        <begin position="42"/>
        <end position="53"/>
    </location>
</feature>
<dbReference type="Proteomes" id="UP000007798">
    <property type="component" value="Unassembled WGS sequence"/>
</dbReference>
<feature type="region of interest" description="Disordered" evidence="1">
    <location>
        <begin position="36"/>
        <end position="55"/>
    </location>
</feature>
<gene>
    <name evidence="2" type="primary">Dwil\GK20521</name>
    <name evidence="2" type="ORF">Dwil_GK20521</name>
</gene>
<evidence type="ECO:0000256" key="1">
    <source>
        <dbReference type="SAM" id="MobiDB-lite"/>
    </source>
</evidence>